<reference evidence="2 3" key="1">
    <citation type="submission" date="2018-08" db="EMBL/GenBank/DDBJ databases">
        <title>Genome Lactobacillus garii FI11369.</title>
        <authorList>
            <person name="Diaz M."/>
            <person name="Narbad A."/>
        </authorList>
    </citation>
    <scope>NUCLEOTIDE SEQUENCE [LARGE SCALE GENOMIC DNA]</scope>
    <source>
        <strain evidence="2 3">FI11369</strain>
    </source>
</reference>
<dbReference type="AlphaFoldDB" id="A0A3R8J5Y0"/>
<dbReference type="InterPro" id="IPR007138">
    <property type="entry name" value="ABM_dom"/>
</dbReference>
<dbReference type="SUPFAM" id="SSF54909">
    <property type="entry name" value="Dimeric alpha+beta barrel"/>
    <property type="match status" value="1"/>
</dbReference>
<proteinExistence type="predicted"/>
<dbReference type="OrthoDB" id="9812754at2"/>
<dbReference type="RefSeq" id="WP_125072955.1">
    <property type="nucleotide sequence ID" value="NZ_QWZQ01000040.1"/>
</dbReference>
<dbReference type="EMBL" id="QWZQ01000040">
    <property type="protein sequence ID" value="RRK09760.1"/>
    <property type="molecule type" value="Genomic_DNA"/>
</dbReference>
<organism evidence="2 3">
    <name type="scientific">Lactiplantibacillus garii</name>
    <dbReference type="NCBI Taxonomy" id="2306423"/>
    <lineage>
        <taxon>Bacteria</taxon>
        <taxon>Bacillati</taxon>
        <taxon>Bacillota</taxon>
        <taxon>Bacilli</taxon>
        <taxon>Lactobacillales</taxon>
        <taxon>Lactobacillaceae</taxon>
        <taxon>Lactiplantibacillus</taxon>
    </lineage>
</organism>
<evidence type="ECO:0000313" key="3">
    <source>
        <dbReference type="Proteomes" id="UP000283633"/>
    </source>
</evidence>
<sequence length="210" mass="23432">MQMNRDMIFRRYQLEISAVDRARFVAEGNHNMTTSLATEPGTLTMIATHADDAGTHNVVFELYRDQASYQLHARSPQFKRYGQLAQAVVTGKAMDELQLEYLNSPQAGLNVSGASTQQILMFDLTVRPEWQAEFKARLTAKLDQDHGQVVAGYAATFRDQPARGLLLLTYQQSTDRVTDSKAWSAWLGQYAQPVTSQVLTVDTMVAQAGL</sequence>
<accession>A0A3R8J5Y0</accession>
<name>A0A3R8J5Y0_9LACO</name>
<keyword evidence="3" id="KW-1185">Reference proteome</keyword>
<protein>
    <recommendedName>
        <fullName evidence="1">ABM domain-containing protein</fullName>
    </recommendedName>
</protein>
<dbReference type="Proteomes" id="UP000283633">
    <property type="component" value="Unassembled WGS sequence"/>
</dbReference>
<evidence type="ECO:0000259" key="1">
    <source>
        <dbReference type="Pfam" id="PF03992"/>
    </source>
</evidence>
<comment type="caution">
    <text evidence="2">The sequence shown here is derived from an EMBL/GenBank/DDBJ whole genome shotgun (WGS) entry which is preliminary data.</text>
</comment>
<dbReference type="InterPro" id="IPR011008">
    <property type="entry name" value="Dimeric_a/b-barrel"/>
</dbReference>
<dbReference type="Gene3D" id="3.30.70.100">
    <property type="match status" value="1"/>
</dbReference>
<dbReference type="Pfam" id="PF03992">
    <property type="entry name" value="ABM"/>
    <property type="match status" value="1"/>
</dbReference>
<feature type="domain" description="ABM" evidence="1">
    <location>
        <begin position="13"/>
        <end position="81"/>
    </location>
</feature>
<evidence type="ECO:0000313" key="2">
    <source>
        <dbReference type="EMBL" id="RRK09760.1"/>
    </source>
</evidence>
<gene>
    <name evidence="2" type="ORF">D1831_10920</name>
</gene>